<sequence>MLIKNAVLLAAAGFASSILASPVGNAGPYTATVSVTMPLHDTGLSTVDANQADVTTVGLSTVTALEADVTTVGLSTMTVFANDPTSTETTLPAAPAITATSTLGITSLSTLSVSTVASGNITTLVTDPSANGTFWTAGPSSSTAAPTSGAESPTGNSTSNSTADGTSPEETSSDHKNAASIAVDRGLFAVLAGLLVALAL</sequence>
<gene>
    <name evidence="3" type="ORF">B0T14DRAFT_563873</name>
</gene>
<dbReference type="EMBL" id="JAULSU010000003">
    <property type="protein sequence ID" value="KAK0622421.1"/>
    <property type="molecule type" value="Genomic_DNA"/>
</dbReference>
<organism evidence="3 4">
    <name type="scientific">Immersiella caudata</name>
    <dbReference type="NCBI Taxonomy" id="314043"/>
    <lineage>
        <taxon>Eukaryota</taxon>
        <taxon>Fungi</taxon>
        <taxon>Dikarya</taxon>
        <taxon>Ascomycota</taxon>
        <taxon>Pezizomycotina</taxon>
        <taxon>Sordariomycetes</taxon>
        <taxon>Sordariomycetidae</taxon>
        <taxon>Sordariales</taxon>
        <taxon>Lasiosphaeriaceae</taxon>
        <taxon>Immersiella</taxon>
    </lineage>
</organism>
<dbReference type="Proteomes" id="UP001175000">
    <property type="component" value="Unassembled WGS sequence"/>
</dbReference>
<feature type="compositionally biased region" description="Low complexity" evidence="1">
    <location>
        <begin position="136"/>
        <end position="154"/>
    </location>
</feature>
<proteinExistence type="predicted"/>
<keyword evidence="4" id="KW-1185">Reference proteome</keyword>
<accession>A0AA39WVQ5</accession>
<dbReference type="AlphaFoldDB" id="A0AA39WVQ5"/>
<comment type="caution">
    <text evidence="3">The sequence shown here is derived from an EMBL/GenBank/DDBJ whole genome shotgun (WGS) entry which is preliminary data.</text>
</comment>
<keyword evidence="2" id="KW-0732">Signal</keyword>
<feature type="region of interest" description="Disordered" evidence="1">
    <location>
        <begin position="135"/>
        <end position="176"/>
    </location>
</feature>
<name>A0AA39WVQ5_9PEZI</name>
<evidence type="ECO:0000313" key="4">
    <source>
        <dbReference type="Proteomes" id="UP001175000"/>
    </source>
</evidence>
<evidence type="ECO:0000313" key="3">
    <source>
        <dbReference type="EMBL" id="KAK0622421.1"/>
    </source>
</evidence>
<evidence type="ECO:0000256" key="1">
    <source>
        <dbReference type="SAM" id="MobiDB-lite"/>
    </source>
</evidence>
<feature type="compositionally biased region" description="Polar residues" evidence="1">
    <location>
        <begin position="155"/>
        <end position="170"/>
    </location>
</feature>
<reference evidence="3" key="1">
    <citation type="submission" date="2023-06" db="EMBL/GenBank/DDBJ databases">
        <title>Genome-scale phylogeny and comparative genomics of the fungal order Sordariales.</title>
        <authorList>
            <consortium name="Lawrence Berkeley National Laboratory"/>
            <person name="Hensen N."/>
            <person name="Bonometti L."/>
            <person name="Westerberg I."/>
            <person name="Brannstrom I.O."/>
            <person name="Guillou S."/>
            <person name="Cros-Aarteil S."/>
            <person name="Calhoun S."/>
            <person name="Haridas S."/>
            <person name="Kuo A."/>
            <person name="Mondo S."/>
            <person name="Pangilinan J."/>
            <person name="Riley R."/>
            <person name="Labutti K."/>
            <person name="Andreopoulos B."/>
            <person name="Lipzen A."/>
            <person name="Chen C."/>
            <person name="Yanf M."/>
            <person name="Daum C."/>
            <person name="Ng V."/>
            <person name="Clum A."/>
            <person name="Steindorff A."/>
            <person name="Ohm R."/>
            <person name="Martin F."/>
            <person name="Silar P."/>
            <person name="Natvig D."/>
            <person name="Lalanne C."/>
            <person name="Gautier V."/>
            <person name="Ament-Velasquez S.L."/>
            <person name="Kruys A."/>
            <person name="Hutchinson M.I."/>
            <person name="Powell A.J."/>
            <person name="Barry K."/>
            <person name="Miller A.N."/>
            <person name="Grigoriev I.V."/>
            <person name="Debuchy R."/>
            <person name="Gladieux P."/>
            <person name="Thoren M.H."/>
            <person name="Johannesson H."/>
        </authorList>
    </citation>
    <scope>NUCLEOTIDE SEQUENCE</scope>
    <source>
        <strain evidence="3">CBS 606.72</strain>
    </source>
</reference>
<protein>
    <submittedName>
        <fullName evidence="3">Uncharacterized protein</fullName>
    </submittedName>
</protein>
<feature type="chain" id="PRO_5041242586" evidence="2">
    <location>
        <begin position="21"/>
        <end position="200"/>
    </location>
</feature>
<feature type="signal peptide" evidence="2">
    <location>
        <begin position="1"/>
        <end position="20"/>
    </location>
</feature>
<evidence type="ECO:0000256" key="2">
    <source>
        <dbReference type="SAM" id="SignalP"/>
    </source>
</evidence>